<dbReference type="STRING" id="1817892.AUK40_04045"/>
<evidence type="ECO:0000259" key="14">
    <source>
        <dbReference type="Pfam" id="PF02867"/>
    </source>
</evidence>
<keyword evidence="9 11" id="KW-0170">Cobalt</keyword>
<dbReference type="Gene3D" id="3.20.70.20">
    <property type="match status" value="1"/>
</dbReference>
<feature type="domain" description="Ribonucleotide reductase large subunit C-terminal" evidence="14">
    <location>
        <begin position="74"/>
        <end position="545"/>
    </location>
</feature>
<dbReference type="EMBL" id="MNZT01000069">
    <property type="protein sequence ID" value="OIP97102.1"/>
    <property type="molecule type" value="Genomic_DNA"/>
</dbReference>
<dbReference type="GO" id="GO:0005524">
    <property type="term" value="F:ATP binding"/>
    <property type="evidence" value="ECO:0007669"/>
    <property type="project" value="InterPro"/>
</dbReference>
<dbReference type="InterPro" id="IPR050862">
    <property type="entry name" value="RdRp_reductase_class-2"/>
</dbReference>
<evidence type="ECO:0000256" key="4">
    <source>
        <dbReference type="ARBA" id="ARBA00022634"/>
    </source>
</evidence>
<keyword evidence="7" id="KW-0215">Deoxyribonucleotide synthesis</keyword>
<feature type="region of interest" description="Disordered" evidence="12">
    <location>
        <begin position="559"/>
        <end position="587"/>
    </location>
</feature>
<sequence length="616" mass="67598">MVLKKKYLQKDDDGAVRETPGEMFERVAQAVAWAEKRSERNRWEEAFFSMLVKRDFLPGGRTLANGGTFNGQLANCFVLPFGDSVEDIFETVKEAAILKKNGGGVGFSMAHIRPKGDRIAGTTGHACGPVALMKILNSSSEILLQDGGRRSGNMVILPVSHPDIFEFIMCKEDDTALNQINFSIGITSKFMEAVINNRTWELINPRTGKIINEVKASSIFQLAAHMAWKNGDPGIVFLDRINQDNPTPHVGAIEAVNLCGEQPLLPYEACNLGSINLAHMVTRDAQGVASVDWEQLKETTRTAVRFLDDVIDVCRYPIDQVDRVVKANRKIGLGVMGFADLLIALRLSYAKPEGRELAGQLMKVIQETGREASVELGKLKGNFPNFAGSKWEKEGFTSMRNATVTTIAPTGSISMISGVSYGIEPLFALAFYKEALGGIRLPEINPELEGALKQAGVFVEGMMDEIIESGTIGHMENIPRKIRDVFTTAHDLTYREHLEMQAVFQKYTDNAVSKTINMSHHCTVNDVEDAFKLAWRLGCKGMTIYRDGSRHEQVLNVGGVDKKPTFSDTQSRPAVPPPTGKGKGKRMEDCPQCGAKVTYAEGCISCLSCGFSACSV</sequence>
<dbReference type="Pfam" id="PF02867">
    <property type="entry name" value="Ribonuc_red_lgC"/>
    <property type="match status" value="1"/>
</dbReference>
<dbReference type="SUPFAM" id="SSF48168">
    <property type="entry name" value="R1 subunit of ribonucleotide reductase, N-terminal domain"/>
    <property type="match status" value="1"/>
</dbReference>
<dbReference type="GO" id="GO:0071897">
    <property type="term" value="P:DNA biosynthetic process"/>
    <property type="evidence" value="ECO:0007669"/>
    <property type="project" value="UniProtKB-KW"/>
</dbReference>
<evidence type="ECO:0000259" key="13">
    <source>
        <dbReference type="Pfam" id="PF00317"/>
    </source>
</evidence>
<comment type="similarity">
    <text evidence="2 11">Belongs to the ribonucleoside diphosphate reductase class-2 family.</text>
</comment>
<keyword evidence="6 11" id="KW-0560">Oxidoreductase</keyword>
<comment type="caution">
    <text evidence="15">The sequence shown here is derived from an EMBL/GenBank/DDBJ whole genome shotgun (WGS) entry which is preliminary data.</text>
</comment>
<evidence type="ECO:0000313" key="15">
    <source>
        <dbReference type="EMBL" id="OIP97102.1"/>
    </source>
</evidence>
<dbReference type="NCBIfam" id="TIGR02504">
    <property type="entry name" value="NrdJ_Z"/>
    <property type="match status" value="1"/>
</dbReference>
<gene>
    <name evidence="15" type="ORF">AUK40_04045</name>
</gene>
<dbReference type="Proteomes" id="UP000183245">
    <property type="component" value="Unassembled WGS sequence"/>
</dbReference>
<organism evidence="15 16">
    <name type="scientific">Candidatus Wirthbacteria bacterium CG2_30_54_11</name>
    <dbReference type="NCBI Taxonomy" id="1817892"/>
    <lineage>
        <taxon>Bacteria</taxon>
        <taxon>Candidatus Wirthbacteria</taxon>
    </lineage>
</organism>
<evidence type="ECO:0000256" key="7">
    <source>
        <dbReference type="ARBA" id="ARBA00023116"/>
    </source>
</evidence>
<keyword evidence="5 11" id="KW-0547">Nucleotide-binding</keyword>
<evidence type="ECO:0000256" key="3">
    <source>
        <dbReference type="ARBA" id="ARBA00022628"/>
    </source>
</evidence>
<evidence type="ECO:0000256" key="6">
    <source>
        <dbReference type="ARBA" id="ARBA00023002"/>
    </source>
</evidence>
<dbReference type="InterPro" id="IPR013509">
    <property type="entry name" value="RNR_lsu_N"/>
</dbReference>
<evidence type="ECO:0000256" key="9">
    <source>
        <dbReference type="ARBA" id="ARBA00023285"/>
    </source>
</evidence>
<dbReference type="UniPathway" id="UPA00326"/>
<keyword evidence="8" id="KW-1015">Disulfide bond</keyword>
<dbReference type="Pfam" id="PF00317">
    <property type="entry name" value="Ribonuc_red_lgN"/>
    <property type="match status" value="1"/>
</dbReference>
<dbReference type="EC" id="1.17.4.1" evidence="11"/>
<keyword evidence="4 11" id="KW-0237">DNA synthesis</keyword>
<feature type="domain" description="Ribonucleotide reductase large subunit N-terminal" evidence="13">
    <location>
        <begin position="2"/>
        <end position="68"/>
    </location>
</feature>
<dbReference type="SUPFAM" id="SSF51998">
    <property type="entry name" value="PFL-like glycyl radical enzymes"/>
    <property type="match status" value="1"/>
</dbReference>
<dbReference type="InterPro" id="IPR000788">
    <property type="entry name" value="RNR_lg_C"/>
</dbReference>
<evidence type="ECO:0000256" key="2">
    <source>
        <dbReference type="ARBA" id="ARBA00007405"/>
    </source>
</evidence>
<dbReference type="PRINTS" id="PR01183">
    <property type="entry name" value="RIBORDTASEM1"/>
</dbReference>
<proteinExistence type="inferred from homology"/>
<evidence type="ECO:0000256" key="12">
    <source>
        <dbReference type="SAM" id="MobiDB-lite"/>
    </source>
</evidence>
<dbReference type="GO" id="GO:0009263">
    <property type="term" value="P:deoxyribonucleotide biosynthetic process"/>
    <property type="evidence" value="ECO:0007669"/>
    <property type="project" value="UniProtKB-KW"/>
</dbReference>
<evidence type="ECO:0000256" key="5">
    <source>
        <dbReference type="ARBA" id="ARBA00022741"/>
    </source>
</evidence>
<dbReference type="CDD" id="cd02888">
    <property type="entry name" value="RNR_II_dimer"/>
    <property type="match status" value="1"/>
</dbReference>
<dbReference type="InterPro" id="IPR013344">
    <property type="entry name" value="RNR_NrdJ/NrdZ"/>
</dbReference>
<dbReference type="GO" id="GO:0004748">
    <property type="term" value="F:ribonucleoside-diphosphate reductase activity, thioredoxin disulfide as acceptor"/>
    <property type="evidence" value="ECO:0007669"/>
    <property type="project" value="UniProtKB-EC"/>
</dbReference>
<evidence type="ECO:0000256" key="10">
    <source>
        <dbReference type="ARBA" id="ARBA00047754"/>
    </source>
</evidence>
<accession>A0A1J5IXW8</accession>
<comment type="cofactor">
    <cofactor evidence="1 11">
        <name>adenosylcob(III)alamin</name>
        <dbReference type="ChEBI" id="CHEBI:18408"/>
    </cofactor>
</comment>
<evidence type="ECO:0000313" key="16">
    <source>
        <dbReference type="Proteomes" id="UP000183245"/>
    </source>
</evidence>
<comment type="function">
    <text evidence="11">Catalyzes the reduction of ribonucleotides to deoxyribonucleotides. May function to provide a pool of deoxyribonucleotide precursors for DNA repair during oxygen limitation and/or for immediate growth after restoration of oxygen.</text>
</comment>
<comment type="catalytic activity">
    <reaction evidence="10 11">
        <text>a 2'-deoxyribonucleoside 5'-diphosphate + [thioredoxin]-disulfide + H2O = a ribonucleoside 5'-diphosphate + [thioredoxin]-dithiol</text>
        <dbReference type="Rhea" id="RHEA:23252"/>
        <dbReference type="Rhea" id="RHEA-COMP:10698"/>
        <dbReference type="Rhea" id="RHEA-COMP:10700"/>
        <dbReference type="ChEBI" id="CHEBI:15377"/>
        <dbReference type="ChEBI" id="CHEBI:29950"/>
        <dbReference type="ChEBI" id="CHEBI:50058"/>
        <dbReference type="ChEBI" id="CHEBI:57930"/>
        <dbReference type="ChEBI" id="CHEBI:73316"/>
        <dbReference type="EC" id="1.17.4.1"/>
    </reaction>
</comment>
<dbReference type="PANTHER" id="PTHR43371:SF1">
    <property type="entry name" value="RIBONUCLEOSIDE-DIPHOSPHATE REDUCTASE"/>
    <property type="match status" value="1"/>
</dbReference>
<evidence type="ECO:0000256" key="8">
    <source>
        <dbReference type="ARBA" id="ARBA00023157"/>
    </source>
</evidence>
<protein>
    <recommendedName>
        <fullName evidence="11">Vitamin B12-dependent ribonucleotide reductase</fullName>
        <ecNumber evidence="11">1.17.4.1</ecNumber>
    </recommendedName>
</protein>
<dbReference type="PANTHER" id="PTHR43371">
    <property type="entry name" value="VITAMIN B12-DEPENDENT RIBONUCLEOTIDE REDUCTASE"/>
    <property type="match status" value="1"/>
</dbReference>
<dbReference type="InterPro" id="IPR008926">
    <property type="entry name" value="RNR_R1-su_N"/>
</dbReference>
<dbReference type="GO" id="GO:0031419">
    <property type="term" value="F:cobalamin binding"/>
    <property type="evidence" value="ECO:0007669"/>
    <property type="project" value="UniProtKB-KW"/>
</dbReference>
<keyword evidence="3 11" id="KW-0846">Cobalamin</keyword>
<name>A0A1J5IXW8_9BACT</name>
<reference evidence="15 16" key="1">
    <citation type="journal article" date="2016" name="Environ. Microbiol.">
        <title>Genomic resolution of a cold subsurface aquifer community provides metabolic insights for novel microbes adapted to high CO concentrations.</title>
        <authorList>
            <person name="Probst A.J."/>
            <person name="Castelle C.J."/>
            <person name="Singh A."/>
            <person name="Brown C.T."/>
            <person name="Anantharaman K."/>
            <person name="Sharon I."/>
            <person name="Hug L.A."/>
            <person name="Burstein D."/>
            <person name="Emerson J.B."/>
            <person name="Thomas B.C."/>
            <person name="Banfield J.F."/>
        </authorList>
    </citation>
    <scope>NUCLEOTIDE SEQUENCE [LARGE SCALE GENOMIC DNA]</scope>
    <source>
        <strain evidence="15">CG2_30_54_11</strain>
    </source>
</reference>
<dbReference type="AlphaFoldDB" id="A0A1J5IXW8"/>
<evidence type="ECO:0000256" key="1">
    <source>
        <dbReference type="ARBA" id="ARBA00001922"/>
    </source>
</evidence>
<evidence type="ECO:0000256" key="11">
    <source>
        <dbReference type="RuleBase" id="RU364064"/>
    </source>
</evidence>